<keyword evidence="5 14" id="KW-0812">Transmembrane</keyword>
<evidence type="ECO:0000256" key="9">
    <source>
        <dbReference type="ARBA" id="ARBA00022989"/>
    </source>
</evidence>
<keyword evidence="12" id="KW-0539">Nucleus</keyword>
<dbReference type="Pfam" id="PF06093">
    <property type="entry name" value="Spt4"/>
    <property type="match status" value="1"/>
</dbReference>
<evidence type="ECO:0000313" key="16">
    <source>
        <dbReference type="EMBL" id="KAK7311657.1"/>
    </source>
</evidence>
<evidence type="ECO:0000313" key="17">
    <source>
        <dbReference type="Proteomes" id="UP001359559"/>
    </source>
</evidence>
<gene>
    <name evidence="16" type="ORF">RJT34_09930</name>
</gene>
<evidence type="ECO:0000256" key="5">
    <source>
        <dbReference type="ARBA" id="ARBA00022692"/>
    </source>
</evidence>
<organism evidence="16 17">
    <name type="scientific">Clitoria ternatea</name>
    <name type="common">Butterfly pea</name>
    <dbReference type="NCBI Taxonomy" id="43366"/>
    <lineage>
        <taxon>Eukaryota</taxon>
        <taxon>Viridiplantae</taxon>
        <taxon>Streptophyta</taxon>
        <taxon>Embryophyta</taxon>
        <taxon>Tracheophyta</taxon>
        <taxon>Spermatophyta</taxon>
        <taxon>Magnoliopsida</taxon>
        <taxon>eudicotyledons</taxon>
        <taxon>Gunneridae</taxon>
        <taxon>Pentapetalae</taxon>
        <taxon>rosids</taxon>
        <taxon>fabids</taxon>
        <taxon>Fabales</taxon>
        <taxon>Fabaceae</taxon>
        <taxon>Papilionoideae</taxon>
        <taxon>50 kb inversion clade</taxon>
        <taxon>NPAAA clade</taxon>
        <taxon>indigoferoid/millettioid clade</taxon>
        <taxon>Phaseoleae</taxon>
        <taxon>Clitoria</taxon>
    </lineage>
</organism>
<dbReference type="GO" id="GO:0042910">
    <property type="term" value="F:xenobiotic transmembrane transporter activity"/>
    <property type="evidence" value="ECO:0007669"/>
    <property type="project" value="InterPro"/>
</dbReference>
<dbReference type="SUPFAM" id="SSF63393">
    <property type="entry name" value="RNA polymerase subunits"/>
    <property type="match status" value="1"/>
</dbReference>
<keyword evidence="10 14" id="KW-0472">Membrane</keyword>
<feature type="transmembrane region" description="Helical" evidence="14">
    <location>
        <begin position="392"/>
        <end position="416"/>
    </location>
</feature>
<comment type="caution">
    <text evidence="16">The sequence shown here is derived from an EMBL/GenBank/DDBJ whole genome shotgun (WGS) entry which is preliminary data.</text>
</comment>
<feature type="transmembrane region" description="Helical" evidence="14">
    <location>
        <begin position="269"/>
        <end position="296"/>
    </location>
</feature>
<dbReference type="CDD" id="cd13132">
    <property type="entry name" value="MATE_eukaryotic"/>
    <property type="match status" value="1"/>
</dbReference>
<evidence type="ECO:0000256" key="2">
    <source>
        <dbReference type="ARBA" id="ARBA00004141"/>
    </source>
</evidence>
<dbReference type="InterPro" id="IPR029040">
    <property type="entry name" value="RPABC4/Spt4"/>
</dbReference>
<dbReference type="InterPro" id="IPR002528">
    <property type="entry name" value="MATE_fam"/>
</dbReference>
<dbReference type="GO" id="GO:0008270">
    <property type="term" value="F:zinc ion binding"/>
    <property type="evidence" value="ECO:0007669"/>
    <property type="project" value="UniProtKB-KW"/>
</dbReference>
<reference evidence="16 17" key="1">
    <citation type="submission" date="2024-01" db="EMBL/GenBank/DDBJ databases">
        <title>The genomes of 5 underutilized Papilionoideae crops provide insights into root nodulation and disease resistance.</title>
        <authorList>
            <person name="Yuan L."/>
        </authorList>
    </citation>
    <scope>NUCLEOTIDE SEQUENCE [LARGE SCALE GENOMIC DNA]</scope>
    <source>
        <strain evidence="16">LY-2023</strain>
        <tissue evidence="16">Leaf</tissue>
    </source>
</reference>
<feature type="transmembrane region" description="Helical" evidence="14">
    <location>
        <begin position="494"/>
        <end position="516"/>
    </location>
</feature>
<evidence type="ECO:0000256" key="3">
    <source>
        <dbReference type="ARBA" id="ARBA00010199"/>
    </source>
</evidence>
<evidence type="ECO:0000256" key="1">
    <source>
        <dbReference type="ARBA" id="ARBA00004123"/>
    </source>
</evidence>
<evidence type="ECO:0000256" key="4">
    <source>
        <dbReference type="ARBA" id="ARBA00010464"/>
    </source>
</evidence>
<dbReference type="Pfam" id="PF01554">
    <property type="entry name" value="MatE"/>
    <property type="match status" value="2"/>
</dbReference>
<keyword evidence="11" id="KW-0804">Transcription</keyword>
<comment type="similarity">
    <text evidence="3 14">Belongs to the multi antimicrobial extrusion (MATE) (TC 2.A.66.1) family.</text>
</comment>
<feature type="transmembrane region" description="Helical" evidence="14">
    <location>
        <begin position="436"/>
        <end position="458"/>
    </location>
</feature>
<name>A0AAN9PVE1_CLITE</name>
<proteinExistence type="inferred from homology"/>
<dbReference type="Gene3D" id="3.30.40.210">
    <property type="match status" value="1"/>
</dbReference>
<feature type="transmembrane region" description="Helical" evidence="14">
    <location>
        <begin position="178"/>
        <end position="199"/>
    </location>
</feature>
<dbReference type="FunFam" id="3.30.40.210:FF:000002">
    <property type="entry name" value="Transcription elongation factor SPT4 homolog"/>
    <property type="match status" value="1"/>
</dbReference>
<feature type="transmembrane region" description="Helical" evidence="14">
    <location>
        <begin position="244"/>
        <end position="263"/>
    </location>
</feature>
<dbReference type="CDD" id="cd07973">
    <property type="entry name" value="Spt4"/>
    <property type="match status" value="1"/>
</dbReference>
<dbReference type="PANTHER" id="PTHR11206">
    <property type="entry name" value="MULTIDRUG RESISTANCE PROTEIN"/>
    <property type="match status" value="1"/>
</dbReference>
<dbReference type="GO" id="GO:0015297">
    <property type="term" value="F:antiporter activity"/>
    <property type="evidence" value="ECO:0007669"/>
    <property type="project" value="InterPro"/>
</dbReference>
<keyword evidence="7" id="KW-0863">Zinc-finger</keyword>
<feature type="transmembrane region" description="Helical" evidence="14">
    <location>
        <begin position="211"/>
        <end position="232"/>
    </location>
</feature>
<keyword evidence="6" id="KW-0479">Metal-binding</keyword>
<dbReference type="GO" id="GO:1990961">
    <property type="term" value="P:xenobiotic detoxification by transmembrane export across the plasma membrane"/>
    <property type="evidence" value="ECO:0007669"/>
    <property type="project" value="InterPro"/>
</dbReference>
<keyword evidence="8" id="KW-0862">Zinc</keyword>
<dbReference type="InterPro" id="IPR045069">
    <property type="entry name" value="MATE_euk"/>
</dbReference>
<dbReference type="GO" id="GO:0016020">
    <property type="term" value="C:membrane"/>
    <property type="evidence" value="ECO:0007669"/>
    <property type="project" value="UniProtKB-SubCell"/>
</dbReference>
<feature type="transmembrane region" description="Helical" evidence="14">
    <location>
        <begin position="465"/>
        <end position="488"/>
    </location>
</feature>
<accession>A0AAN9PVE1</accession>
<evidence type="ECO:0000256" key="10">
    <source>
        <dbReference type="ARBA" id="ARBA00023136"/>
    </source>
</evidence>
<feature type="transmembrane region" description="Helical" evidence="14">
    <location>
        <begin position="308"/>
        <end position="328"/>
    </location>
</feature>
<evidence type="ECO:0000256" key="12">
    <source>
        <dbReference type="ARBA" id="ARBA00023242"/>
    </source>
</evidence>
<evidence type="ECO:0000256" key="14">
    <source>
        <dbReference type="RuleBase" id="RU004914"/>
    </source>
</evidence>
<feature type="transmembrane region" description="Helical" evidence="14">
    <location>
        <begin position="129"/>
        <end position="157"/>
    </location>
</feature>
<feature type="transmembrane region" description="Helical" evidence="14">
    <location>
        <begin position="348"/>
        <end position="371"/>
    </location>
</feature>
<evidence type="ECO:0000256" key="7">
    <source>
        <dbReference type="ARBA" id="ARBA00022771"/>
    </source>
</evidence>
<comment type="similarity">
    <text evidence="4">Belongs to the SPT4 family.</text>
</comment>
<dbReference type="InterPro" id="IPR022800">
    <property type="entry name" value="Spt4/RpoE2_Znf"/>
</dbReference>
<dbReference type="GO" id="GO:0005634">
    <property type="term" value="C:nucleus"/>
    <property type="evidence" value="ECO:0007669"/>
    <property type="project" value="UniProtKB-SubCell"/>
</dbReference>
<evidence type="ECO:0000256" key="6">
    <source>
        <dbReference type="ARBA" id="ARBA00022723"/>
    </source>
</evidence>
<dbReference type="InterPro" id="IPR038510">
    <property type="entry name" value="Spt4_sf"/>
</dbReference>
<dbReference type="EMBL" id="JAYKXN010000002">
    <property type="protein sequence ID" value="KAK7311657.1"/>
    <property type="molecule type" value="Genomic_DNA"/>
</dbReference>
<comment type="function">
    <text evidence="13">May regulate transcription elongation by RNA polymerase II. May enhance transcriptional pausing at sites proximal to the promoter, which may in turn facilitate the assembly of an elongation competent RNA polymerase II complex.</text>
</comment>
<dbReference type="Proteomes" id="UP001359559">
    <property type="component" value="Unassembled WGS sequence"/>
</dbReference>
<comment type="subcellular location">
    <subcellularLocation>
        <location evidence="2">Membrane</location>
        <topology evidence="2">Multi-pass membrane protein</topology>
    </subcellularLocation>
    <subcellularLocation>
        <location evidence="1">Nucleus</location>
    </subcellularLocation>
</comment>
<keyword evidence="17" id="KW-1185">Reference proteome</keyword>
<evidence type="ECO:0000256" key="8">
    <source>
        <dbReference type="ARBA" id="ARBA00022833"/>
    </source>
</evidence>
<keyword evidence="9 14" id="KW-1133">Transmembrane helix</keyword>
<protein>
    <recommendedName>
        <fullName evidence="14">Protein DETOXIFICATION</fullName>
    </recommendedName>
    <alternativeName>
        <fullName evidence="14">Multidrug and toxic compound extrusion protein</fullName>
    </alternativeName>
</protein>
<sequence length="526" mass="57426">MANAPAQIPTSFGHELRACLRCRLVKTYDQFRESGCENCPFFKMEEDHERVVDCTTPNFNGIISVMDPIRSWAARWLRIGKFVPGVYTLAVSEALPEEMQTLCAEERVQYIPPKPASPCSPSPSSDLDLAAISIACTVLISITFGFLLGMATALETLCGQAYGAGHHHTLGMYLQRSWVVLFLSSILMLPVFVFATPLLKLVGQPEAVAERAGLVAVWLIPFHLSFPFQFTLQRFLQCQLKTNVVAWISGMALAIHVLVSWVFVFELRIGIVGTALGSLGGFPFWGFLATLSLVAVCPRSWNGFSSEAFVGLWEFFKLSLASGVMLALENFYYRLLLIVSGYMHNSEISIDALSVCVTIYGWESMIPLGFFAATGVRVANELGAGNAKAAKFATLVSVINTVLVGFIFWLIIVAFNEKLALIFTSSSSVIQMVNELAILLASTILLNCIQPVLSGAAVGSGQQAVVAYINIGSYYLVGIPLGVLLGWLLPSGIVGMWTGMMSGTLVQTIILAIIMMRHDWEEEISL</sequence>
<dbReference type="SMART" id="SM01389">
    <property type="entry name" value="Spt4"/>
    <property type="match status" value="1"/>
</dbReference>
<evidence type="ECO:0000256" key="13">
    <source>
        <dbReference type="ARBA" id="ARBA00056652"/>
    </source>
</evidence>
<feature type="domain" description="Spt4/RpoE2 zinc finger" evidence="15">
    <location>
        <begin position="16"/>
        <end position="92"/>
    </location>
</feature>
<evidence type="ECO:0000259" key="15">
    <source>
        <dbReference type="SMART" id="SM01389"/>
    </source>
</evidence>
<dbReference type="AlphaFoldDB" id="A0AAN9PVE1"/>
<evidence type="ECO:0000256" key="11">
    <source>
        <dbReference type="ARBA" id="ARBA00023163"/>
    </source>
</evidence>
<dbReference type="NCBIfam" id="TIGR00797">
    <property type="entry name" value="matE"/>
    <property type="match status" value="1"/>
</dbReference>